<dbReference type="PANTHER" id="PTHR22835">
    <property type="entry name" value="ZINC FINGER FYVE DOMAIN CONTAINING PROTEIN"/>
    <property type="match status" value="1"/>
</dbReference>
<feature type="signal peptide" evidence="5">
    <location>
        <begin position="1"/>
        <end position="19"/>
    </location>
</feature>
<reference evidence="7" key="1">
    <citation type="submission" date="2016-06" db="EMBL/GenBank/DDBJ databases">
        <title>Parallel loss of symbiosis genes in relatives of nitrogen-fixing non-legume Parasponia.</title>
        <authorList>
            <person name="Van Velzen R."/>
            <person name="Holmer R."/>
            <person name="Bu F."/>
            <person name="Rutten L."/>
            <person name="Van Zeijl A."/>
            <person name="Liu W."/>
            <person name="Santuari L."/>
            <person name="Cao Q."/>
            <person name="Sharma T."/>
            <person name="Shen D."/>
            <person name="Roswanjaya Y."/>
            <person name="Wardhani T."/>
            <person name="Kalhor M.S."/>
            <person name="Jansen J."/>
            <person name="Van den Hoogen J."/>
            <person name="Gungor B."/>
            <person name="Hartog M."/>
            <person name="Hontelez J."/>
            <person name="Verver J."/>
            <person name="Yang W.-C."/>
            <person name="Schijlen E."/>
            <person name="Repin R."/>
            <person name="Schilthuizen M."/>
            <person name="Schranz E."/>
            <person name="Heidstra R."/>
            <person name="Miyata K."/>
            <person name="Fedorova E."/>
            <person name="Kohlen W."/>
            <person name="Bisseling T."/>
            <person name="Smit S."/>
            <person name="Geurts R."/>
        </authorList>
    </citation>
    <scope>NUCLEOTIDE SEQUENCE [LARGE SCALE GENOMIC DNA]</scope>
    <source>
        <strain evidence="7">cv. RG33-2</strain>
    </source>
</reference>
<dbReference type="InterPro" id="IPR001087">
    <property type="entry name" value="GDSL"/>
</dbReference>
<dbReference type="FunCoup" id="A0A2P5FMV2">
    <property type="interactions" value="50"/>
</dbReference>
<comment type="similarity">
    <text evidence="1">Belongs to the 'GDSL' lipolytic enzyme family.</text>
</comment>
<feature type="chain" id="PRO_5015198501" evidence="5">
    <location>
        <begin position="20"/>
        <end position="371"/>
    </location>
</feature>
<name>A0A2P5FMV2_TREOI</name>
<keyword evidence="4" id="KW-0325">Glycoprotein</keyword>
<dbReference type="SUPFAM" id="SSF52266">
    <property type="entry name" value="SGNH hydrolase"/>
    <property type="match status" value="1"/>
</dbReference>
<dbReference type="PANTHER" id="PTHR22835:SF659">
    <property type="entry name" value="GDSL LIPASE_ACYLHYDROLASE, PUTATIVE (AFU_ORTHOLOGUE AFUA_2G00510)-RELATED"/>
    <property type="match status" value="1"/>
</dbReference>
<dbReference type="InterPro" id="IPR036514">
    <property type="entry name" value="SGNH_hydro_sf"/>
</dbReference>
<comment type="caution">
    <text evidence="6">The sequence shown here is derived from an EMBL/GenBank/DDBJ whole genome shotgun (WGS) entry which is preliminary data.</text>
</comment>
<gene>
    <name evidence="6" type="ORF">TorRG33x02_049820</name>
</gene>
<dbReference type="GO" id="GO:0016788">
    <property type="term" value="F:hydrolase activity, acting on ester bonds"/>
    <property type="evidence" value="ECO:0007669"/>
    <property type="project" value="InterPro"/>
</dbReference>
<accession>A0A2P5FMV2</accession>
<evidence type="ECO:0000313" key="6">
    <source>
        <dbReference type="EMBL" id="PON99122.1"/>
    </source>
</evidence>
<dbReference type="OrthoDB" id="1600564at2759"/>
<dbReference type="AlphaFoldDB" id="A0A2P5FMV2"/>
<keyword evidence="2 5" id="KW-0732">Signal</keyword>
<dbReference type="STRING" id="63057.A0A2P5FMV2"/>
<dbReference type="Pfam" id="PF00657">
    <property type="entry name" value="Lipase_GDSL"/>
    <property type="match status" value="1"/>
</dbReference>
<evidence type="ECO:0000256" key="1">
    <source>
        <dbReference type="ARBA" id="ARBA00008668"/>
    </source>
</evidence>
<dbReference type="InParanoid" id="A0A2P5FMV2"/>
<dbReference type="CDD" id="cd01837">
    <property type="entry name" value="SGNH_plant_lipase_like"/>
    <property type="match status" value="1"/>
</dbReference>
<dbReference type="Gene3D" id="3.40.50.1110">
    <property type="entry name" value="SGNH hydrolase"/>
    <property type="match status" value="1"/>
</dbReference>
<dbReference type="InterPro" id="IPR035669">
    <property type="entry name" value="SGNH_plant_lipase-like"/>
</dbReference>
<evidence type="ECO:0000313" key="7">
    <source>
        <dbReference type="Proteomes" id="UP000237000"/>
    </source>
</evidence>
<sequence>MKVLLVLLIYSGTLVLSTATTTRRPYFNAIFNFGDSLSDTGNFIRSGALAFPVIGKLPYGMTFFRHSTGRCSDGRLVVDFIAEEFGLPYLPPYLALTEGLNSYHGVNFAVSGATALDSEFFYQRKIGSILWTNHSLSVQLGWFKKLKASICTDCESYLKKSLFLVGEIGGNDYNYAFFAGGTIPQVKALVPLVVEAIIKTTSVLIEEGAVELVVPGNLPIGCSVVYLTLFQSPNKTHYDPKSGCLKAFNAFSKFHNILLQRALEKLRLKYPHAKIIYADNYGATMRFVHAPLHYGFDNGTLFRACCGGGGPYNFNISARCGHDGSTVCKDPSTYTNWDGIHLTEAAYRLISRGLINGPFTKPPLVTSSTFD</sequence>
<evidence type="ECO:0000256" key="4">
    <source>
        <dbReference type="ARBA" id="ARBA00023180"/>
    </source>
</evidence>
<evidence type="ECO:0000256" key="3">
    <source>
        <dbReference type="ARBA" id="ARBA00022801"/>
    </source>
</evidence>
<dbReference type="EMBL" id="JXTC01000020">
    <property type="protein sequence ID" value="PON99122.1"/>
    <property type="molecule type" value="Genomic_DNA"/>
</dbReference>
<evidence type="ECO:0000256" key="2">
    <source>
        <dbReference type="ARBA" id="ARBA00022729"/>
    </source>
</evidence>
<dbReference type="Proteomes" id="UP000237000">
    <property type="component" value="Unassembled WGS sequence"/>
</dbReference>
<organism evidence="6 7">
    <name type="scientific">Trema orientale</name>
    <name type="common">Charcoal tree</name>
    <name type="synonym">Celtis orientalis</name>
    <dbReference type="NCBI Taxonomy" id="63057"/>
    <lineage>
        <taxon>Eukaryota</taxon>
        <taxon>Viridiplantae</taxon>
        <taxon>Streptophyta</taxon>
        <taxon>Embryophyta</taxon>
        <taxon>Tracheophyta</taxon>
        <taxon>Spermatophyta</taxon>
        <taxon>Magnoliopsida</taxon>
        <taxon>eudicotyledons</taxon>
        <taxon>Gunneridae</taxon>
        <taxon>Pentapetalae</taxon>
        <taxon>rosids</taxon>
        <taxon>fabids</taxon>
        <taxon>Rosales</taxon>
        <taxon>Cannabaceae</taxon>
        <taxon>Trema</taxon>
    </lineage>
</organism>
<evidence type="ECO:0000256" key="5">
    <source>
        <dbReference type="SAM" id="SignalP"/>
    </source>
</evidence>
<keyword evidence="7" id="KW-1185">Reference proteome</keyword>
<protein>
    <submittedName>
        <fullName evidence="6">Lipase</fullName>
    </submittedName>
</protein>
<keyword evidence="3" id="KW-0378">Hydrolase</keyword>
<proteinExistence type="inferred from homology"/>